<accession>A0A5B6ZJB2</accession>
<feature type="coiled-coil region" evidence="1">
    <location>
        <begin position="198"/>
        <end position="232"/>
    </location>
</feature>
<dbReference type="EMBL" id="GHES01013272">
    <property type="protein sequence ID" value="MPA43831.1"/>
    <property type="molecule type" value="Transcribed_RNA"/>
</dbReference>
<dbReference type="PANTHER" id="PTHR35358:SF18">
    <property type="entry name" value="PHOSPHOLIPASE-LIKE PROTEIN-RELATED"/>
    <property type="match status" value="1"/>
</dbReference>
<organism evidence="3">
    <name type="scientific">Davidia involucrata</name>
    <name type="common">Dove tree</name>
    <dbReference type="NCBI Taxonomy" id="16924"/>
    <lineage>
        <taxon>Eukaryota</taxon>
        <taxon>Viridiplantae</taxon>
        <taxon>Streptophyta</taxon>
        <taxon>Embryophyta</taxon>
        <taxon>Tracheophyta</taxon>
        <taxon>Spermatophyta</taxon>
        <taxon>Magnoliopsida</taxon>
        <taxon>eudicotyledons</taxon>
        <taxon>Gunneridae</taxon>
        <taxon>Pentapetalae</taxon>
        <taxon>asterids</taxon>
        <taxon>Cornales</taxon>
        <taxon>Nyssaceae</taxon>
        <taxon>Davidia</taxon>
    </lineage>
</organism>
<evidence type="ECO:0000256" key="2">
    <source>
        <dbReference type="SAM" id="MobiDB-lite"/>
    </source>
</evidence>
<sequence>MVVATSRGSIASAEPSSEWRLIASPLVSVPGPQPLPTQPTANPPNPLSTDTGSIILSTSSGVAFSGPNLIPEITASNPQHTTNAFAIQGENNMVEMNGFRIHHDEVGLARRIISKYPDIGASCQFIGHGIRSMVFKSLLNAIHILEGKTLQALSSDEIQNARNFLIDAKVGGLNVEWLLARIEEITEARDRVQVIAHWETIQEQVQDLRARLAEAEEQLQQVELQVGDLDLLADVEEDRDLLAEFL</sequence>
<gene>
    <name evidence="3" type="ORF">Din_013272</name>
</gene>
<dbReference type="PANTHER" id="PTHR35358">
    <property type="entry name" value="OS06G0711100 PROTEIN"/>
    <property type="match status" value="1"/>
</dbReference>
<dbReference type="AlphaFoldDB" id="A0A5B6ZJB2"/>
<proteinExistence type="predicted"/>
<feature type="compositionally biased region" description="Pro residues" evidence="2">
    <location>
        <begin position="31"/>
        <end position="46"/>
    </location>
</feature>
<feature type="region of interest" description="Disordered" evidence="2">
    <location>
        <begin position="29"/>
        <end position="51"/>
    </location>
</feature>
<protein>
    <submittedName>
        <fullName evidence="3">Uncharacterized protein</fullName>
    </submittedName>
</protein>
<evidence type="ECO:0000313" key="3">
    <source>
        <dbReference type="EMBL" id="MPA43831.1"/>
    </source>
</evidence>
<keyword evidence="1" id="KW-0175">Coiled coil</keyword>
<reference evidence="3" key="1">
    <citation type="submission" date="2019-08" db="EMBL/GenBank/DDBJ databases">
        <title>Reference gene set and small RNA set construction with multiple tissues from Davidia involucrata Baill.</title>
        <authorList>
            <person name="Yang H."/>
            <person name="Zhou C."/>
            <person name="Li G."/>
            <person name="Wang J."/>
            <person name="Gao P."/>
            <person name="Wang M."/>
            <person name="Wang R."/>
            <person name="Zhao Y."/>
        </authorList>
    </citation>
    <scope>NUCLEOTIDE SEQUENCE</scope>
    <source>
        <tissue evidence="3">Mixed with DoveR01_LX</tissue>
    </source>
</reference>
<name>A0A5B6ZJB2_DAVIN</name>
<evidence type="ECO:0000256" key="1">
    <source>
        <dbReference type="SAM" id="Coils"/>
    </source>
</evidence>